<sequence length="85" mass="9541">MKDIFGSVSPSSSQIDRSHAKVPSQAKDSESRQRISSLTSKVTFSVTLVVCDTCPFTPETAERKLRCQATFHTKHIKRDHVFPFS</sequence>
<protein>
    <submittedName>
        <fullName evidence="2">Uncharacterized protein</fullName>
    </submittedName>
</protein>
<organism evidence="2 3">
    <name type="scientific">Trichonephila inaurata madagascariensis</name>
    <dbReference type="NCBI Taxonomy" id="2747483"/>
    <lineage>
        <taxon>Eukaryota</taxon>
        <taxon>Metazoa</taxon>
        <taxon>Ecdysozoa</taxon>
        <taxon>Arthropoda</taxon>
        <taxon>Chelicerata</taxon>
        <taxon>Arachnida</taxon>
        <taxon>Araneae</taxon>
        <taxon>Araneomorphae</taxon>
        <taxon>Entelegynae</taxon>
        <taxon>Araneoidea</taxon>
        <taxon>Nephilidae</taxon>
        <taxon>Trichonephila</taxon>
        <taxon>Trichonephila inaurata</taxon>
    </lineage>
</organism>
<comment type="caution">
    <text evidence="2">The sequence shown here is derived from an EMBL/GenBank/DDBJ whole genome shotgun (WGS) entry which is preliminary data.</text>
</comment>
<evidence type="ECO:0000313" key="3">
    <source>
        <dbReference type="Proteomes" id="UP000886998"/>
    </source>
</evidence>
<evidence type="ECO:0000313" key="2">
    <source>
        <dbReference type="EMBL" id="GFY53388.1"/>
    </source>
</evidence>
<accession>A0A8X7C459</accession>
<evidence type="ECO:0000256" key="1">
    <source>
        <dbReference type="SAM" id="MobiDB-lite"/>
    </source>
</evidence>
<dbReference type="Proteomes" id="UP000886998">
    <property type="component" value="Unassembled WGS sequence"/>
</dbReference>
<proteinExistence type="predicted"/>
<gene>
    <name evidence="2" type="ORF">TNIN_380701</name>
</gene>
<dbReference type="AlphaFoldDB" id="A0A8X7C459"/>
<keyword evidence="3" id="KW-1185">Reference proteome</keyword>
<name>A0A8X7C459_9ARAC</name>
<feature type="region of interest" description="Disordered" evidence="1">
    <location>
        <begin position="1"/>
        <end position="34"/>
    </location>
</feature>
<reference evidence="2" key="1">
    <citation type="submission" date="2020-08" db="EMBL/GenBank/DDBJ databases">
        <title>Multicomponent nature underlies the extraordinary mechanical properties of spider dragline silk.</title>
        <authorList>
            <person name="Kono N."/>
            <person name="Nakamura H."/>
            <person name="Mori M."/>
            <person name="Yoshida Y."/>
            <person name="Ohtoshi R."/>
            <person name="Malay A.D."/>
            <person name="Moran D.A.P."/>
            <person name="Tomita M."/>
            <person name="Numata K."/>
            <person name="Arakawa K."/>
        </authorList>
    </citation>
    <scope>NUCLEOTIDE SEQUENCE</scope>
</reference>
<dbReference type="EMBL" id="BMAV01009240">
    <property type="protein sequence ID" value="GFY53388.1"/>
    <property type="molecule type" value="Genomic_DNA"/>
</dbReference>